<dbReference type="SUPFAM" id="SSF51120">
    <property type="entry name" value="beta-Roll"/>
    <property type="match status" value="1"/>
</dbReference>
<dbReference type="InterPro" id="IPR007280">
    <property type="entry name" value="Peptidase_C_arc/bac"/>
</dbReference>
<dbReference type="Gene3D" id="2.60.40.60">
    <property type="entry name" value="Cadherins"/>
    <property type="match status" value="1"/>
</dbReference>
<dbReference type="PROSITE" id="PS00330">
    <property type="entry name" value="HEMOLYSIN_CALCIUM"/>
    <property type="match status" value="2"/>
</dbReference>
<proteinExistence type="predicted"/>
<dbReference type="InterPro" id="IPR015919">
    <property type="entry name" value="Cadherin-like_sf"/>
</dbReference>
<dbReference type="Gene3D" id="2.60.120.380">
    <property type="match status" value="1"/>
</dbReference>
<keyword evidence="2" id="KW-0964">Secreted</keyword>
<evidence type="ECO:0000256" key="3">
    <source>
        <dbReference type="SAM" id="MobiDB-lite"/>
    </source>
</evidence>
<reference evidence="5" key="2">
    <citation type="journal article" date="2022" name="Microbiol. Resour. Announc.">
        <title>Metagenome Sequencing to Explore Phylogenomics of Terrestrial Cyanobacteria.</title>
        <authorList>
            <person name="Ward R.D."/>
            <person name="Stajich J.E."/>
            <person name="Johansen J.R."/>
            <person name="Huntemann M."/>
            <person name="Clum A."/>
            <person name="Foster B."/>
            <person name="Foster B."/>
            <person name="Roux S."/>
            <person name="Palaniappan K."/>
            <person name="Varghese N."/>
            <person name="Mukherjee S."/>
            <person name="Reddy T.B.K."/>
            <person name="Daum C."/>
            <person name="Copeland A."/>
            <person name="Chen I.A."/>
            <person name="Ivanova N.N."/>
            <person name="Kyrpides N.C."/>
            <person name="Shapiro N."/>
            <person name="Eloe-Fadrosh E.A."/>
            <person name="Pietrasiak N."/>
        </authorList>
    </citation>
    <scope>NUCLEOTIDE SEQUENCE</scope>
    <source>
        <strain evidence="5">GSE-TBD4-15B</strain>
    </source>
</reference>
<dbReference type="CDD" id="cd11304">
    <property type="entry name" value="Cadherin_repeat"/>
    <property type="match status" value="1"/>
</dbReference>
<comment type="caution">
    <text evidence="5">The sequence shown here is derived from an EMBL/GenBank/DDBJ whole genome shotgun (WGS) entry which is preliminary data.</text>
</comment>
<dbReference type="PRINTS" id="PR00313">
    <property type="entry name" value="CABNDNGRPT"/>
</dbReference>
<dbReference type="PANTHER" id="PTHR38340">
    <property type="entry name" value="S-LAYER PROTEIN"/>
    <property type="match status" value="1"/>
</dbReference>
<dbReference type="EMBL" id="JAHHHV010000051">
    <property type="protein sequence ID" value="MBW4465590.1"/>
    <property type="molecule type" value="Genomic_DNA"/>
</dbReference>
<dbReference type="GO" id="GO:0005509">
    <property type="term" value="F:calcium ion binding"/>
    <property type="evidence" value="ECO:0007669"/>
    <property type="project" value="InterPro"/>
</dbReference>
<dbReference type="InterPro" id="IPR001343">
    <property type="entry name" value="Hemolysn_Ca-bd"/>
</dbReference>
<dbReference type="SUPFAM" id="SSF89260">
    <property type="entry name" value="Collagen-binding domain"/>
    <property type="match status" value="1"/>
</dbReference>
<feature type="domain" description="Cadherin" evidence="4">
    <location>
        <begin position="279"/>
        <end position="389"/>
    </location>
</feature>
<dbReference type="InterPro" id="IPR050557">
    <property type="entry name" value="RTX_toxin/Mannuronan_C5-epim"/>
</dbReference>
<accession>A0A951PAW9</accession>
<evidence type="ECO:0000256" key="1">
    <source>
        <dbReference type="ARBA" id="ARBA00004613"/>
    </source>
</evidence>
<dbReference type="InterPro" id="IPR018511">
    <property type="entry name" value="Hemolysin-typ_Ca-bd_CS"/>
</dbReference>
<sequence>MGKGFSSNDFLLGSDDSVNGYPYADAFGNPDDIIEPDWLTSFFSTDFDLEPGFATAIVLGDGFNPKLHLYDSTGFTYFKINNPNVDDDAFGGTDSQSVFYASPGSTYDAVVESVDFFPAGDSRNFYFEVQVDGAGNDQFSAQDLGDLSTTTYAFADDFVGVSDADDYFRFDLSQPETVEITLGGLQSDVDLQLLDASGNFVDGSFNADTNAELITATLSPGTYYVQATAYNAFDQARAIASNDVASNYFLDLYTQGSPPPVNQAPTDILLLNGSKPVNSIAENQPAGTVLGNLATIDPDDPDQTGTYVYSLVSGTDSNDNSKFTLSSTGVLSANQQFDYEATQKSYTILVQTQDAGGLFTEKAFTIGVRDVNDENGTTVIVEPPLPPVVPPTNPNPTDSSIIGTRKNDRLTGTSQDDLIRGLKGNDKLNGKAGNDILVGGAGNDLLKGGAGDDVFRGGQGNDICVLNGGFDTVQGFTSGQDKLKLIGGASFGSLTITQQGSDTLISAGGDPLALIVGTNSSQITAASFV</sequence>
<feature type="region of interest" description="Disordered" evidence="3">
    <location>
        <begin position="384"/>
        <end position="408"/>
    </location>
</feature>
<dbReference type="Gene3D" id="2.150.10.10">
    <property type="entry name" value="Serralysin-like metalloprotease, C-terminal"/>
    <property type="match status" value="1"/>
</dbReference>
<feature type="compositionally biased region" description="Pro residues" evidence="3">
    <location>
        <begin position="384"/>
        <end position="394"/>
    </location>
</feature>
<dbReference type="GO" id="GO:0005576">
    <property type="term" value="C:extracellular region"/>
    <property type="evidence" value="ECO:0007669"/>
    <property type="project" value="UniProtKB-SubCell"/>
</dbReference>
<name>A0A951PAW9_9CYAN</name>
<evidence type="ECO:0000259" key="4">
    <source>
        <dbReference type="PROSITE" id="PS50268"/>
    </source>
</evidence>
<dbReference type="Pfam" id="PF04151">
    <property type="entry name" value="PPC"/>
    <property type="match status" value="1"/>
</dbReference>
<dbReference type="GO" id="GO:0016020">
    <property type="term" value="C:membrane"/>
    <property type="evidence" value="ECO:0007669"/>
    <property type="project" value="InterPro"/>
</dbReference>
<dbReference type="PRINTS" id="PR00205">
    <property type="entry name" value="CADHERIN"/>
</dbReference>
<evidence type="ECO:0000313" key="6">
    <source>
        <dbReference type="Proteomes" id="UP000707356"/>
    </source>
</evidence>
<evidence type="ECO:0000313" key="5">
    <source>
        <dbReference type="EMBL" id="MBW4465590.1"/>
    </source>
</evidence>
<dbReference type="InterPro" id="IPR011049">
    <property type="entry name" value="Serralysin-like_metalloprot_C"/>
</dbReference>
<protein>
    <submittedName>
        <fullName evidence="5">Pre-peptidase C-terminal domain-containing protein</fullName>
    </submittedName>
</protein>
<dbReference type="PANTHER" id="PTHR38340:SF1">
    <property type="entry name" value="S-LAYER PROTEIN"/>
    <property type="match status" value="1"/>
</dbReference>
<dbReference type="SUPFAM" id="SSF49313">
    <property type="entry name" value="Cadherin-like"/>
    <property type="match status" value="1"/>
</dbReference>
<dbReference type="GO" id="GO:0007156">
    <property type="term" value="P:homophilic cell adhesion via plasma membrane adhesion molecules"/>
    <property type="evidence" value="ECO:0007669"/>
    <property type="project" value="InterPro"/>
</dbReference>
<dbReference type="Pfam" id="PF00028">
    <property type="entry name" value="Cadherin"/>
    <property type="match status" value="1"/>
</dbReference>
<dbReference type="InterPro" id="IPR002126">
    <property type="entry name" value="Cadherin-like_dom"/>
</dbReference>
<dbReference type="AlphaFoldDB" id="A0A951PAW9"/>
<evidence type="ECO:0000256" key="2">
    <source>
        <dbReference type="ARBA" id="ARBA00022525"/>
    </source>
</evidence>
<reference evidence="5" key="1">
    <citation type="submission" date="2021-05" db="EMBL/GenBank/DDBJ databases">
        <authorList>
            <person name="Pietrasiak N."/>
            <person name="Ward R."/>
            <person name="Stajich J.E."/>
            <person name="Kurbessoian T."/>
        </authorList>
    </citation>
    <scope>NUCLEOTIDE SEQUENCE</scope>
    <source>
        <strain evidence="5">GSE-TBD4-15B</strain>
    </source>
</reference>
<comment type="subcellular location">
    <subcellularLocation>
        <location evidence="1">Secreted</location>
    </subcellularLocation>
</comment>
<organism evidence="5 6">
    <name type="scientific">Pegethrix bostrychoides GSE-TBD4-15B</name>
    <dbReference type="NCBI Taxonomy" id="2839662"/>
    <lineage>
        <taxon>Bacteria</taxon>
        <taxon>Bacillati</taxon>
        <taxon>Cyanobacteriota</taxon>
        <taxon>Cyanophyceae</taxon>
        <taxon>Oculatellales</taxon>
        <taxon>Oculatellaceae</taxon>
        <taxon>Pegethrix</taxon>
    </lineage>
</organism>
<dbReference type="Proteomes" id="UP000707356">
    <property type="component" value="Unassembled WGS sequence"/>
</dbReference>
<gene>
    <name evidence="5" type="ORF">KME07_09140</name>
</gene>
<dbReference type="SMART" id="SM00112">
    <property type="entry name" value="CA"/>
    <property type="match status" value="1"/>
</dbReference>
<dbReference type="PROSITE" id="PS50268">
    <property type="entry name" value="CADHERIN_2"/>
    <property type="match status" value="1"/>
</dbReference>
<dbReference type="Pfam" id="PF00353">
    <property type="entry name" value="HemolysinCabind"/>
    <property type="match status" value="2"/>
</dbReference>